<dbReference type="GO" id="GO:0005524">
    <property type="term" value="F:ATP binding"/>
    <property type="evidence" value="ECO:0007669"/>
    <property type="project" value="UniProtKB-KW"/>
</dbReference>
<dbReference type="InterPro" id="IPR027417">
    <property type="entry name" value="P-loop_NTPase"/>
</dbReference>
<dbReference type="PRINTS" id="PR00300">
    <property type="entry name" value="CLPPROTEASEA"/>
</dbReference>
<dbReference type="GO" id="GO:0005737">
    <property type="term" value="C:cytoplasm"/>
    <property type="evidence" value="ECO:0007669"/>
    <property type="project" value="TreeGrafter"/>
</dbReference>
<evidence type="ECO:0008006" key="9">
    <source>
        <dbReference type="Google" id="ProtNLM"/>
    </source>
</evidence>
<dbReference type="InterPro" id="IPR003593">
    <property type="entry name" value="AAA+_ATPase"/>
</dbReference>
<keyword evidence="1" id="KW-0547">Nucleotide-binding</keyword>
<dbReference type="PANTHER" id="PTHR11638:SF175">
    <property type="entry name" value="ATP-DEPENDENT CLP PROTEASE, ATP-BINDING SUBUNIT CLPC"/>
    <property type="match status" value="1"/>
</dbReference>
<name>A0A2H0RD38_9BACT</name>
<dbReference type="Pfam" id="PF10431">
    <property type="entry name" value="ClpB_D2-small"/>
    <property type="match status" value="1"/>
</dbReference>
<feature type="domain" description="Clp ATPase C-terminal" evidence="6">
    <location>
        <begin position="747"/>
        <end position="837"/>
    </location>
</feature>
<keyword evidence="4" id="KW-0472">Membrane</keyword>
<dbReference type="SMART" id="SM01086">
    <property type="entry name" value="ClpB_D2-small"/>
    <property type="match status" value="1"/>
</dbReference>
<dbReference type="Pfam" id="PF00004">
    <property type="entry name" value="AAA"/>
    <property type="match status" value="1"/>
</dbReference>
<dbReference type="InterPro" id="IPR050130">
    <property type="entry name" value="ClpA_ClpB"/>
</dbReference>
<feature type="domain" description="AAA+ ATPase" evidence="5">
    <location>
        <begin position="307"/>
        <end position="443"/>
    </location>
</feature>
<dbReference type="InterPro" id="IPR019489">
    <property type="entry name" value="Clp_ATPase_C"/>
</dbReference>
<evidence type="ECO:0000256" key="4">
    <source>
        <dbReference type="SAM" id="Phobius"/>
    </source>
</evidence>
<accession>A0A2H0RD38</accession>
<dbReference type="GO" id="GO:0016887">
    <property type="term" value="F:ATP hydrolysis activity"/>
    <property type="evidence" value="ECO:0007669"/>
    <property type="project" value="InterPro"/>
</dbReference>
<evidence type="ECO:0000256" key="3">
    <source>
        <dbReference type="ARBA" id="ARBA00023186"/>
    </source>
</evidence>
<evidence type="ECO:0000259" key="6">
    <source>
        <dbReference type="SMART" id="SM01086"/>
    </source>
</evidence>
<dbReference type="Gene3D" id="3.40.50.300">
    <property type="entry name" value="P-loop containing nucleotide triphosphate hydrolases"/>
    <property type="match status" value="2"/>
</dbReference>
<dbReference type="InterPro" id="IPR003959">
    <property type="entry name" value="ATPase_AAA_core"/>
</dbReference>
<dbReference type="GO" id="GO:0034605">
    <property type="term" value="P:cellular response to heat"/>
    <property type="evidence" value="ECO:0007669"/>
    <property type="project" value="TreeGrafter"/>
</dbReference>
<organism evidence="7 8">
    <name type="scientific">Candidatus Wolfebacteria bacterium CG10_big_fil_rev_8_21_14_0_10_31_9</name>
    <dbReference type="NCBI Taxonomy" id="1975070"/>
    <lineage>
        <taxon>Bacteria</taxon>
        <taxon>Candidatus Wolfeibacteriota</taxon>
    </lineage>
</organism>
<sequence>MEKKIDLEKIIFCDPRFDFSIFQRFLWNCISYAFYVFLVVGTVVFIFSDVERLRWVGLLFLLFLIDRAFLINKAKHSIVELNSTPTDGINTSDFLSAKSFRILERSMDMTESVGGDFYLNILKNLIKRKEIRGALWRMEVSPEEFEQKVDEEIEKIKDKKIIKKEVIIKVEELVKIAFLKAYTSQNIFIEPGDIFSAIGETSSEAIKKIFYLFSINANDLNKALIFSRYRHKYSLVKRLPQTIGGFARKPFGIRHRIMNRAWTAKPTPILDMFSDDLTDLARESEIGFLIGHKKEHSQLLNILSRPTRPNVLLVGEPGSGKETIVSRIAFEIIKDKVSEPLFDKRVVSLQIGSLISGADPKEVSERVNKILGEIISSKNIILYIPDIHNLVKTSGEGFMSAADIMLSVFKSDAIQVIGATYPKELKLSLESRSDFLNIFEIVRVEEISEDEAITLLIYESIILEEQYKIIVSFEAVKEAVSLAHKYFRQKLLPSSAEDLLKESIAEASQRGDKVLKADHVISISERKVNVPIHKASKEEAKSLLNLEDTIHQSLIDQEEAVKSVSSAIREYRSGLSRQGGPIASFLFVGPTGVGKTELAKILAKTQFGSESAMVRFDMSEYQDKQSIFRFIGSPDGKISGGLTESIIQKPYSLILLDEFEKAHPDTLNIFLQVFDDGRLTDNLGRVVDFTNTMIIATSNAESNYIKEQIENGKKISEIKDEFKKKLASYFRPELLNRFSDVIIFKNLSRGDILSITKLQLNKLAKLAAENQGISLDFDDAVVDKISKIGYDPVFGARPLRGAISENIKNVLAERILRDEVKKGDVVRVVLEGGEIIFK</sequence>
<feature type="transmembrane region" description="Helical" evidence="4">
    <location>
        <begin position="25"/>
        <end position="47"/>
    </location>
</feature>
<evidence type="ECO:0000259" key="5">
    <source>
        <dbReference type="SMART" id="SM00382"/>
    </source>
</evidence>
<dbReference type="CDD" id="cd19499">
    <property type="entry name" value="RecA-like_ClpB_Hsp104-like"/>
    <property type="match status" value="1"/>
</dbReference>
<evidence type="ECO:0000256" key="2">
    <source>
        <dbReference type="ARBA" id="ARBA00022840"/>
    </source>
</evidence>
<evidence type="ECO:0000313" key="8">
    <source>
        <dbReference type="Proteomes" id="UP000231602"/>
    </source>
</evidence>
<dbReference type="AlphaFoldDB" id="A0A2H0RD38"/>
<dbReference type="Pfam" id="PF17871">
    <property type="entry name" value="AAA_lid_9"/>
    <property type="match status" value="1"/>
</dbReference>
<dbReference type="Pfam" id="PF07724">
    <property type="entry name" value="AAA_2"/>
    <property type="match status" value="1"/>
</dbReference>
<dbReference type="SMART" id="SM00382">
    <property type="entry name" value="AAA"/>
    <property type="match status" value="2"/>
</dbReference>
<protein>
    <recommendedName>
        <fullName evidence="9">Clp R domain-containing protein</fullName>
    </recommendedName>
</protein>
<keyword evidence="2" id="KW-0067">ATP-binding</keyword>
<keyword evidence="4" id="KW-0812">Transmembrane</keyword>
<dbReference type="EMBL" id="PCXV01000011">
    <property type="protein sequence ID" value="PIR44286.1"/>
    <property type="molecule type" value="Genomic_DNA"/>
</dbReference>
<keyword evidence="4" id="KW-1133">Transmembrane helix</keyword>
<comment type="caution">
    <text evidence="7">The sequence shown here is derived from an EMBL/GenBank/DDBJ whole genome shotgun (WGS) entry which is preliminary data.</text>
</comment>
<feature type="domain" description="AAA+ ATPase" evidence="5">
    <location>
        <begin position="581"/>
        <end position="748"/>
    </location>
</feature>
<dbReference type="Proteomes" id="UP000231602">
    <property type="component" value="Unassembled WGS sequence"/>
</dbReference>
<keyword evidence="3" id="KW-0143">Chaperone</keyword>
<dbReference type="SUPFAM" id="SSF52540">
    <property type="entry name" value="P-loop containing nucleoside triphosphate hydrolases"/>
    <property type="match status" value="2"/>
</dbReference>
<dbReference type="InterPro" id="IPR041546">
    <property type="entry name" value="ClpA/ClpB_AAA_lid"/>
</dbReference>
<dbReference type="InterPro" id="IPR001270">
    <property type="entry name" value="ClpA/B"/>
</dbReference>
<gene>
    <name evidence="7" type="ORF">COV23_00615</name>
</gene>
<reference evidence="7 8" key="1">
    <citation type="submission" date="2017-09" db="EMBL/GenBank/DDBJ databases">
        <title>Depth-based differentiation of microbial function through sediment-hosted aquifers and enrichment of novel symbionts in the deep terrestrial subsurface.</title>
        <authorList>
            <person name="Probst A.J."/>
            <person name="Ladd B."/>
            <person name="Jarett J.K."/>
            <person name="Geller-Mcgrath D.E."/>
            <person name="Sieber C.M."/>
            <person name="Emerson J.B."/>
            <person name="Anantharaman K."/>
            <person name="Thomas B.C."/>
            <person name="Malmstrom R."/>
            <person name="Stieglmeier M."/>
            <person name="Klingl A."/>
            <person name="Woyke T."/>
            <person name="Ryan C.M."/>
            <person name="Banfield J.F."/>
        </authorList>
    </citation>
    <scope>NUCLEOTIDE SEQUENCE [LARGE SCALE GENOMIC DNA]</scope>
    <source>
        <strain evidence="7">CG10_big_fil_rev_8_21_14_0_10_31_9</strain>
    </source>
</reference>
<dbReference type="PANTHER" id="PTHR11638">
    <property type="entry name" value="ATP-DEPENDENT CLP PROTEASE"/>
    <property type="match status" value="1"/>
</dbReference>
<proteinExistence type="predicted"/>
<dbReference type="CDD" id="cd00009">
    <property type="entry name" value="AAA"/>
    <property type="match status" value="1"/>
</dbReference>
<evidence type="ECO:0000313" key="7">
    <source>
        <dbReference type="EMBL" id="PIR44286.1"/>
    </source>
</evidence>
<dbReference type="Gene3D" id="1.10.8.60">
    <property type="match status" value="2"/>
</dbReference>
<evidence type="ECO:0000256" key="1">
    <source>
        <dbReference type="ARBA" id="ARBA00022741"/>
    </source>
</evidence>